<keyword evidence="2" id="KW-0560">Oxidoreductase</keyword>
<dbReference type="PANTHER" id="PTHR21363:SF0">
    <property type="entry name" value="PREPHENATE DEHYDROGENASE [NADP(+)]"/>
    <property type="match status" value="1"/>
</dbReference>
<dbReference type="InterPro" id="IPR046825">
    <property type="entry name" value="PDH_C"/>
</dbReference>
<dbReference type="PANTHER" id="PTHR21363">
    <property type="entry name" value="PREPHENATE DEHYDROGENASE"/>
    <property type="match status" value="1"/>
</dbReference>
<feature type="domain" description="Prephenate/arogenate dehydrogenase" evidence="4">
    <location>
        <begin position="19"/>
        <end position="300"/>
    </location>
</feature>
<dbReference type="Proteomes" id="UP000238916">
    <property type="component" value="Unassembled WGS sequence"/>
</dbReference>
<dbReference type="AlphaFoldDB" id="A0A2U3KZR8"/>
<evidence type="ECO:0000259" key="4">
    <source>
        <dbReference type="PROSITE" id="PS51176"/>
    </source>
</evidence>
<sequence>MIDGPEGILTPGWSGLRIPKACIFGLGLIGGSWAGALHQMGWEVFAVDPERSSIDEAVCRGWIQAGWTEMPAFLEVDLVVLALPLKELANGYDQLMGRISKGTVVTDVGSIKTEICNKSQRDVQTHSRDFYFVGGHPMAGSEQSGFGVADPDLFRGYPYVLTPATDCPQQVVQKLVEIVQGFGAKVVFREPVKHDVEVAMVSHIPHLLAVALTLATQDASKEGESALELAGRSFRDLTRIADSSPEMWKEIMVRNAEAILDGLTFWERRIKELKECIQQGEGEEIASAFRKAHEVRRFIN</sequence>
<dbReference type="GO" id="GO:0070403">
    <property type="term" value="F:NAD+ binding"/>
    <property type="evidence" value="ECO:0007669"/>
    <property type="project" value="InterPro"/>
</dbReference>
<dbReference type="Pfam" id="PF02153">
    <property type="entry name" value="PDH_N"/>
    <property type="match status" value="1"/>
</dbReference>
<accession>A0A2U3KZR8</accession>
<dbReference type="SUPFAM" id="SSF51735">
    <property type="entry name" value="NAD(P)-binding Rossmann-fold domains"/>
    <property type="match status" value="1"/>
</dbReference>
<organism evidence="5 6">
    <name type="scientific">Candidatus Desulfosporosinus infrequens</name>
    <dbReference type="NCBI Taxonomy" id="2043169"/>
    <lineage>
        <taxon>Bacteria</taxon>
        <taxon>Bacillati</taxon>
        <taxon>Bacillota</taxon>
        <taxon>Clostridia</taxon>
        <taxon>Eubacteriales</taxon>
        <taxon>Desulfitobacteriaceae</taxon>
        <taxon>Desulfosporosinus</taxon>
    </lineage>
</organism>
<dbReference type="GO" id="GO:0006571">
    <property type="term" value="P:tyrosine biosynthetic process"/>
    <property type="evidence" value="ECO:0007669"/>
    <property type="project" value="InterPro"/>
</dbReference>
<dbReference type="OrthoDB" id="9802008at2"/>
<dbReference type="InterPro" id="IPR046826">
    <property type="entry name" value="PDH_N"/>
</dbReference>
<evidence type="ECO:0000313" key="6">
    <source>
        <dbReference type="Proteomes" id="UP000238916"/>
    </source>
</evidence>
<dbReference type="GO" id="GO:0004665">
    <property type="term" value="F:prephenate dehydrogenase (NADP+) activity"/>
    <property type="evidence" value="ECO:0007669"/>
    <property type="project" value="InterPro"/>
</dbReference>
<gene>
    <name evidence="5" type="ORF">SBF1_320014</name>
</gene>
<protein>
    <submittedName>
        <fullName evidence="5">Prephenate dehydrogenase family protein</fullName>
    </submittedName>
</protein>
<comment type="similarity">
    <text evidence="1">Belongs to the prephenate/arogenate dehydrogenase family.</text>
</comment>
<dbReference type="InterPro" id="IPR008927">
    <property type="entry name" value="6-PGluconate_DH-like_C_sf"/>
</dbReference>
<dbReference type="GO" id="GO:0008977">
    <property type="term" value="F:prephenate dehydrogenase (NAD+) activity"/>
    <property type="evidence" value="ECO:0007669"/>
    <property type="project" value="InterPro"/>
</dbReference>
<dbReference type="Gene3D" id="1.10.3660.10">
    <property type="entry name" value="6-phosphogluconate dehydrogenase C-terminal like domain"/>
    <property type="match status" value="1"/>
</dbReference>
<reference evidence="6" key="1">
    <citation type="submission" date="2018-02" db="EMBL/GenBank/DDBJ databases">
        <authorList>
            <person name="Hausmann B."/>
        </authorList>
    </citation>
    <scope>NUCLEOTIDE SEQUENCE [LARGE SCALE GENOMIC DNA]</scope>
    <source>
        <strain evidence="6">Peat soil MAG SbF1</strain>
    </source>
</reference>
<evidence type="ECO:0000256" key="3">
    <source>
        <dbReference type="ARBA" id="ARBA00029440"/>
    </source>
</evidence>
<name>A0A2U3KZR8_9FIRM</name>
<dbReference type="PROSITE" id="PS51176">
    <property type="entry name" value="PDH_ADH"/>
    <property type="match status" value="1"/>
</dbReference>
<dbReference type="InterPro" id="IPR003099">
    <property type="entry name" value="Prephen_DH"/>
</dbReference>
<dbReference type="Gene3D" id="3.40.50.720">
    <property type="entry name" value="NAD(P)-binding Rossmann-like Domain"/>
    <property type="match status" value="1"/>
</dbReference>
<dbReference type="InterPro" id="IPR036291">
    <property type="entry name" value="NAD(P)-bd_dom_sf"/>
</dbReference>
<comment type="pathway">
    <text evidence="3">Amino-acid biosynthesis.</text>
</comment>
<evidence type="ECO:0000256" key="1">
    <source>
        <dbReference type="ARBA" id="ARBA00007964"/>
    </source>
</evidence>
<dbReference type="SUPFAM" id="SSF48179">
    <property type="entry name" value="6-phosphogluconate dehydrogenase C-terminal domain-like"/>
    <property type="match status" value="1"/>
</dbReference>
<dbReference type="EMBL" id="OMOF01000246">
    <property type="protein sequence ID" value="SPF45087.1"/>
    <property type="molecule type" value="Genomic_DNA"/>
</dbReference>
<evidence type="ECO:0000313" key="5">
    <source>
        <dbReference type="EMBL" id="SPF45087.1"/>
    </source>
</evidence>
<proteinExistence type="inferred from homology"/>
<dbReference type="Pfam" id="PF20463">
    <property type="entry name" value="PDH_C"/>
    <property type="match status" value="1"/>
</dbReference>
<dbReference type="InterPro" id="IPR050812">
    <property type="entry name" value="Preph/Arog_dehydrog"/>
</dbReference>
<evidence type="ECO:0000256" key="2">
    <source>
        <dbReference type="ARBA" id="ARBA00023002"/>
    </source>
</evidence>